<organism evidence="1 2">
    <name type="scientific">Sphingobium yanoikuyae</name>
    <name type="common">Sphingomonas yanoikuyae</name>
    <dbReference type="NCBI Taxonomy" id="13690"/>
    <lineage>
        <taxon>Bacteria</taxon>
        <taxon>Pseudomonadati</taxon>
        <taxon>Pseudomonadota</taxon>
        <taxon>Alphaproteobacteria</taxon>
        <taxon>Sphingomonadales</taxon>
        <taxon>Sphingomonadaceae</taxon>
        <taxon>Sphingobium</taxon>
    </lineage>
</organism>
<accession>A0A6M4G6Z4</accession>
<name>A0A6M4G6Z4_SPHYA</name>
<dbReference type="Pfam" id="PF13279">
    <property type="entry name" value="4HBT_2"/>
    <property type="match status" value="1"/>
</dbReference>
<dbReference type="SUPFAM" id="SSF54637">
    <property type="entry name" value="Thioesterase/thiol ester dehydrase-isomerase"/>
    <property type="match status" value="1"/>
</dbReference>
<gene>
    <name evidence="1" type="ORF">HH800_09100</name>
</gene>
<dbReference type="AlphaFoldDB" id="A0A6M4G6Z4"/>
<dbReference type="EMBL" id="CP053021">
    <property type="protein sequence ID" value="QJR02324.1"/>
    <property type="molecule type" value="Genomic_DNA"/>
</dbReference>
<protein>
    <submittedName>
        <fullName evidence="1">Acyl-CoA thioesterase</fullName>
    </submittedName>
</protein>
<dbReference type="Proteomes" id="UP000502611">
    <property type="component" value="Chromosome"/>
</dbReference>
<dbReference type="InterPro" id="IPR029069">
    <property type="entry name" value="HotDog_dom_sf"/>
</dbReference>
<dbReference type="CDD" id="cd00586">
    <property type="entry name" value="4HBT"/>
    <property type="match status" value="1"/>
</dbReference>
<proteinExistence type="predicted"/>
<dbReference type="Gene3D" id="3.10.129.10">
    <property type="entry name" value="Hotdog Thioesterase"/>
    <property type="match status" value="1"/>
</dbReference>
<dbReference type="RefSeq" id="WP_066856840.1">
    <property type="nucleotide sequence ID" value="NZ_CP053021.1"/>
</dbReference>
<evidence type="ECO:0000313" key="2">
    <source>
        <dbReference type="Proteomes" id="UP000502611"/>
    </source>
</evidence>
<reference evidence="1 2" key="1">
    <citation type="submission" date="2020-04" db="EMBL/GenBank/DDBJ databases">
        <title>The Whole Genome Analysis of High salt-tolerant Sphingobium yanoikuyae YC-XJ2 with Aryl organophosphorus flame retardants (aryl-OPFRs)-degrading capacity and characteristics of Related phosphotriesterase.</title>
        <authorList>
            <person name="Li X."/>
        </authorList>
    </citation>
    <scope>NUCLEOTIDE SEQUENCE [LARGE SCALE GENOMIC DNA]</scope>
    <source>
        <strain evidence="1 2">YC-XJ2</strain>
    </source>
</reference>
<evidence type="ECO:0000313" key="1">
    <source>
        <dbReference type="EMBL" id="QJR02324.1"/>
    </source>
</evidence>
<sequence>MGRPDPALLDLTRYPFRHVITTRFADIDPNRHINNVAMAAAFEDARARFDVAQGHLETMGHMRTMIAANHIDYVGEAHYPAPLDMYVGVLDLGRSSWTLACLATQDGRACAFARAVLVGTVDGKAAPLPDSFRAGLDRMRVRRDAAA</sequence>